<dbReference type="InterPro" id="IPR001387">
    <property type="entry name" value="Cro/C1-type_HTH"/>
</dbReference>
<dbReference type="EMBL" id="UOFN01000036">
    <property type="protein sequence ID" value="VAW74552.1"/>
    <property type="molecule type" value="Genomic_DNA"/>
</dbReference>
<dbReference type="GO" id="GO:0003677">
    <property type="term" value="F:DNA binding"/>
    <property type="evidence" value="ECO:0007669"/>
    <property type="project" value="InterPro"/>
</dbReference>
<dbReference type="CDD" id="cd00093">
    <property type="entry name" value="HTH_XRE"/>
    <property type="match status" value="1"/>
</dbReference>
<dbReference type="Pfam" id="PF01381">
    <property type="entry name" value="HTH_3"/>
    <property type="match status" value="1"/>
</dbReference>
<dbReference type="SMART" id="SM00530">
    <property type="entry name" value="HTH_XRE"/>
    <property type="match status" value="1"/>
</dbReference>
<name>A0A3B0YGV5_9ZZZZ</name>
<proteinExistence type="predicted"/>
<sequence>MTYSIQALTDALKRAREKKGLSQRAFAQSIGVPQSRLSRIESGAVDLRASSLLSIARALDLEVMLVPRQYVPVVRGLARKVGQSSADYEAQRPLYQLDGEDDDA</sequence>
<dbReference type="PROSITE" id="PS50943">
    <property type="entry name" value="HTH_CROC1"/>
    <property type="match status" value="1"/>
</dbReference>
<accession>A0A3B0YGV5</accession>
<feature type="domain" description="HTH cro/C1-type" evidence="1">
    <location>
        <begin position="12"/>
        <end position="66"/>
    </location>
</feature>
<protein>
    <recommendedName>
        <fullName evidence="1">HTH cro/C1-type domain-containing protein</fullName>
    </recommendedName>
</protein>
<gene>
    <name evidence="2" type="ORF">MNBD_GAMMA15-2006</name>
</gene>
<organism evidence="2">
    <name type="scientific">hydrothermal vent metagenome</name>
    <dbReference type="NCBI Taxonomy" id="652676"/>
    <lineage>
        <taxon>unclassified sequences</taxon>
        <taxon>metagenomes</taxon>
        <taxon>ecological metagenomes</taxon>
    </lineage>
</organism>
<dbReference type="Gene3D" id="1.10.260.40">
    <property type="entry name" value="lambda repressor-like DNA-binding domains"/>
    <property type="match status" value="1"/>
</dbReference>
<evidence type="ECO:0000259" key="1">
    <source>
        <dbReference type="PROSITE" id="PS50943"/>
    </source>
</evidence>
<dbReference type="InterPro" id="IPR010982">
    <property type="entry name" value="Lambda_DNA-bd_dom_sf"/>
</dbReference>
<dbReference type="AlphaFoldDB" id="A0A3B0YGV5"/>
<reference evidence="2" key="1">
    <citation type="submission" date="2018-06" db="EMBL/GenBank/DDBJ databases">
        <authorList>
            <person name="Zhirakovskaya E."/>
        </authorList>
    </citation>
    <scope>NUCLEOTIDE SEQUENCE</scope>
</reference>
<evidence type="ECO:0000313" key="2">
    <source>
        <dbReference type="EMBL" id="VAW74552.1"/>
    </source>
</evidence>
<dbReference type="SUPFAM" id="SSF47413">
    <property type="entry name" value="lambda repressor-like DNA-binding domains"/>
    <property type="match status" value="1"/>
</dbReference>